<dbReference type="InterPro" id="IPR006139">
    <property type="entry name" value="D-isomer_2_OHA_DH_cat_dom"/>
</dbReference>
<dbReference type="Proteomes" id="UP000541352">
    <property type="component" value="Unassembled WGS sequence"/>
</dbReference>
<dbReference type="Pfam" id="PF00389">
    <property type="entry name" value="2-Hacid_dh"/>
    <property type="match status" value="1"/>
</dbReference>
<evidence type="ECO:0000313" key="7">
    <source>
        <dbReference type="EMBL" id="MBB3836100.1"/>
    </source>
</evidence>
<feature type="domain" description="D-isomer specific 2-hydroxyacid dehydrogenase catalytic" evidence="5">
    <location>
        <begin position="22"/>
        <end position="298"/>
    </location>
</feature>
<dbReference type="Gene3D" id="3.40.50.720">
    <property type="entry name" value="NAD(P)-binding Rossmann-like Domain"/>
    <property type="match status" value="2"/>
</dbReference>
<reference evidence="7 8" key="1">
    <citation type="submission" date="2020-08" db="EMBL/GenBank/DDBJ databases">
        <title>Genomic Encyclopedia of Type Strains, Phase IV (KMG-IV): sequencing the most valuable type-strain genomes for metagenomic binning, comparative biology and taxonomic classification.</title>
        <authorList>
            <person name="Goeker M."/>
        </authorList>
    </citation>
    <scope>NUCLEOTIDE SEQUENCE [LARGE SCALE GENOMIC DNA]</scope>
    <source>
        <strain evidence="7 8">DSM 17976</strain>
    </source>
</reference>
<organism evidence="7 8">
    <name type="scientific">Runella defluvii</name>
    <dbReference type="NCBI Taxonomy" id="370973"/>
    <lineage>
        <taxon>Bacteria</taxon>
        <taxon>Pseudomonadati</taxon>
        <taxon>Bacteroidota</taxon>
        <taxon>Cytophagia</taxon>
        <taxon>Cytophagales</taxon>
        <taxon>Spirosomataceae</taxon>
        <taxon>Runella</taxon>
    </lineage>
</organism>
<proteinExistence type="inferred from homology"/>
<keyword evidence="3" id="KW-0520">NAD</keyword>
<dbReference type="GO" id="GO:0016616">
    <property type="term" value="F:oxidoreductase activity, acting on the CH-OH group of donors, NAD or NADP as acceptor"/>
    <property type="evidence" value="ECO:0007669"/>
    <property type="project" value="InterPro"/>
</dbReference>
<feature type="domain" description="D-isomer specific 2-hydroxyacid dehydrogenase NAD-binding" evidence="6">
    <location>
        <begin position="134"/>
        <end position="273"/>
    </location>
</feature>
<evidence type="ECO:0000259" key="6">
    <source>
        <dbReference type="Pfam" id="PF02826"/>
    </source>
</evidence>
<dbReference type="PANTHER" id="PTHR43761:SF1">
    <property type="entry name" value="D-ISOMER SPECIFIC 2-HYDROXYACID DEHYDROGENASE CATALYTIC DOMAIN-CONTAINING PROTEIN-RELATED"/>
    <property type="match status" value="1"/>
</dbReference>
<sequence length="299" mass="33152">MLFDQITIIDSCRLTEEGVQEIATFSRQPLLRYHDVPTSDEETLARIGQSDCVLVSWQTPVSADVIAAAPSLKYIGMCCSLYSEAAANVDIAKARELGIRVLGVRDYGDEGVVEYIFAQLIHLFKGYGPCQWKPQPVELGGKSIGIIGLGTLGKMVARTALHFGMEVYYFGRTRYPEVEKEGVHYLPLHELLSTCDIITTHLPKHTILLDEQAFLVKKPNSILINTSLGPTFDVQACFAWLQNAPTSFGIFDSDGIGAHYQPFSELNNVLLYPRSAGFTEESKVRLTQKVIANLTSFLE</sequence>
<gene>
    <name evidence="7" type="ORF">FHS57_000082</name>
</gene>
<dbReference type="InterPro" id="IPR050418">
    <property type="entry name" value="D-iso_2-hydroxyacid_DH_PdxB"/>
</dbReference>
<dbReference type="EMBL" id="JACIBY010000001">
    <property type="protein sequence ID" value="MBB3836100.1"/>
    <property type="molecule type" value="Genomic_DNA"/>
</dbReference>
<comment type="similarity">
    <text evidence="1 4">Belongs to the D-isomer specific 2-hydroxyacid dehydrogenase family.</text>
</comment>
<evidence type="ECO:0000256" key="1">
    <source>
        <dbReference type="ARBA" id="ARBA00005854"/>
    </source>
</evidence>
<dbReference type="SUPFAM" id="SSF51735">
    <property type="entry name" value="NAD(P)-binding Rossmann-fold domains"/>
    <property type="match status" value="1"/>
</dbReference>
<protein>
    <recommendedName>
        <fullName evidence="9">Dihydrofolate reductase</fullName>
    </recommendedName>
</protein>
<evidence type="ECO:0000259" key="5">
    <source>
        <dbReference type="Pfam" id="PF00389"/>
    </source>
</evidence>
<name>A0A7W6EN31_9BACT</name>
<dbReference type="SUPFAM" id="SSF52283">
    <property type="entry name" value="Formate/glycerate dehydrogenase catalytic domain-like"/>
    <property type="match status" value="1"/>
</dbReference>
<comment type="caution">
    <text evidence="7">The sequence shown here is derived from an EMBL/GenBank/DDBJ whole genome shotgun (WGS) entry which is preliminary data.</text>
</comment>
<evidence type="ECO:0000256" key="2">
    <source>
        <dbReference type="ARBA" id="ARBA00023002"/>
    </source>
</evidence>
<keyword evidence="8" id="KW-1185">Reference proteome</keyword>
<dbReference type="GO" id="GO:0051287">
    <property type="term" value="F:NAD binding"/>
    <property type="evidence" value="ECO:0007669"/>
    <property type="project" value="InterPro"/>
</dbReference>
<dbReference type="RefSeq" id="WP_183970893.1">
    <property type="nucleotide sequence ID" value="NZ_JACIBY010000001.1"/>
</dbReference>
<dbReference type="AlphaFoldDB" id="A0A7W6EN31"/>
<evidence type="ECO:0000313" key="8">
    <source>
        <dbReference type="Proteomes" id="UP000541352"/>
    </source>
</evidence>
<dbReference type="InterPro" id="IPR036291">
    <property type="entry name" value="NAD(P)-bd_dom_sf"/>
</dbReference>
<dbReference type="PANTHER" id="PTHR43761">
    <property type="entry name" value="D-ISOMER SPECIFIC 2-HYDROXYACID DEHYDROGENASE FAMILY PROTEIN (AFU_ORTHOLOGUE AFUA_1G13630)"/>
    <property type="match status" value="1"/>
</dbReference>
<evidence type="ECO:0008006" key="9">
    <source>
        <dbReference type="Google" id="ProtNLM"/>
    </source>
</evidence>
<evidence type="ECO:0000256" key="3">
    <source>
        <dbReference type="ARBA" id="ARBA00023027"/>
    </source>
</evidence>
<dbReference type="InterPro" id="IPR006140">
    <property type="entry name" value="D-isomer_DH_NAD-bd"/>
</dbReference>
<dbReference type="Pfam" id="PF02826">
    <property type="entry name" value="2-Hacid_dh_C"/>
    <property type="match status" value="1"/>
</dbReference>
<evidence type="ECO:0000256" key="4">
    <source>
        <dbReference type="RuleBase" id="RU003719"/>
    </source>
</evidence>
<keyword evidence="2 4" id="KW-0560">Oxidoreductase</keyword>
<accession>A0A7W6EN31</accession>